<keyword evidence="2" id="KW-0812">Transmembrane</keyword>
<dbReference type="Proteomes" id="UP000317238">
    <property type="component" value="Unassembled WGS sequence"/>
</dbReference>
<organism evidence="3 4">
    <name type="scientific">Crateriforma conspicua</name>
    <dbReference type="NCBI Taxonomy" id="2527996"/>
    <lineage>
        <taxon>Bacteria</taxon>
        <taxon>Pseudomonadati</taxon>
        <taxon>Planctomycetota</taxon>
        <taxon>Planctomycetia</taxon>
        <taxon>Planctomycetales</taxon>
        <taxon>Planctomycetaceae</taxon>
        <taxon>Crateriforma</taxon>
    </lineage>
</organism>
<evidence type="ECO:0000256" key="1">
    <source>
        <dbReference type="SAM" id="MobiDB-lite"/>
    </source>
</evidence>
<comment type="caution">
    <text evidence="3">The sequence shown here is derived from an EMBL/GenBank/DDBJ whole genome shotgun (WGS) entry which is preliminary data.</text>
</comment>
<sequence>MRVRNENETQPFVQCTDGACVGDQPIRRRRRLWRALGLKSLGSLGLAVGIGCCSLAGAAEPSGAFAANLMEPANAFSTAWLNELDPPDSSADDVDPLDDFDDPAEDYGSDDLGEMDEDDMDGRLSKSIYGDGNERVPSLEGGRFVLPKLEALTTDMTEIGNGRLPDNFRGDVPTPVMALPESLFDRGLPASWTVKHWAAPNTFSLPRYFEDRMLERHGHERFPCATPLISGARFFATIPMLPYLATVRPPCDCEYTMGYYRVGSCAPRMLQRPPYEKRAVIAEAAAIAGAAVALP</sequence>
<name>A0A5C5XZD0_9PLAN</name>
<dbReference type="EMBL" id="SJPL01000001">
    <property type="protein sequence ID" value="TWT68350.1"/>
    <property type="molecule type" value="Genomic_DNA"/>
</dbReference>
<feature type="region of interest" description="Disordered" evidence="1">
    <location>
        <begin position="82"/>
        <end position="119"/>
    </location>
</feature>
<keyword evidence="2" id="KW-1133">Transmembrane helix</keyword>
<feature type="compositionally biased region" description="Acidic residues" evidence="1">
    <location>
        <begin position="90"/>
        <end position="119"/>
    </location>
</feature>
<keyword evidence="4" id="KW-1185">Reference proteome</keyword>
<dbReference type="RefSeq" id="WP_145296566.1">
    <property type="nucleotide sequence ID" value="NZ_CP036319.1"/>
</dbReference>
<keyword evidence="2" id="KW-0472">Membrane</keyword>
<accession>A0A5C5XZD0</accession>
<evidence type="ECO:0000256" key="2">
    <source>
        <dbReference type="SAM" id="Phobius"/>
    </source>
</evidence>
<dbReference type="OrthoDB" id="288935at2"/>
<reference evidence="3 4" key="1">
    <citation type="submission" date="2019-02" db="EMBL/GenBank/DDBJ databases">
        <title>Deep-cultivation of Planctomycetes and their phenomic and genomic characterization uncovers novel biology.</title>
        <authorList>
            <person name="Wiegand S."/>
            <person name="Jogler M."/>
            <person name="Boedeker C."/>
            <person name="Pinto D."/>
            <person name="Vollmers J."/>
            <person name="Rivas-Marin E."/>
            <person name="Kohn T."/>
            <person name="Peeters S.H."/>
            <person name="Heuer A."/>
            <person name="Rast P."/>
            <person name="Oberbeckmann S."/>
            <person name="Bunk B."/>
            <person name="Jeske O."/>
            <person name="Meyerdierks A."/>
            <person name="Storesund J.E."/>
            <person name="Kallscheuer N."/>
            <person name="Luecker S."/>
            <person name="Lage O.M."/>
            <person name="Pohl T."/>
            <person name="Merkel B.J."/>
            <person name="Hornburger P."/>
            <person name="Mueller R.-W."/>
            <person name="Bruemmer F."/>
            <person name="Labrenz M."/>
            <person name="Spormann A.M."/>
            <person name="Op Den Camp H."/>
            <person name="Overmann J."/>
            <person name="Amann R."/>
            <person name="Jetten M.S.M."/>
            <person name="Mascher T."/>
            <person name="Medema M.H."/>
            <person name="Devos D.P."/>
            <person name="Kaster A.-K."/>
            <person name="Ovreas L."/>
            <person name="Rohde M."/>
            <person name="Galperin M.Y."/>
            <person name="Jogler C."/>
        </authorList>
    </citation>
    <scope>NUCLEOTIDE SEQUENCE [LARGE SCALE GENOMIC DNA]</scope>
    <source>
        <strain evidence="3 4">Pan14r</strain>
    </source>
</reference>
<proteinExistence type="predicted"/>
<protein>
    <submittedName>
        <fullName evidence="3">Uncharacterized protein</fullName>
    </submittedName>
</protein>
<feature type="transmembrane region" description="Helical" evidence="2">
    <location>
        <begin position="36"/>
        <end position="59"/>
    </location>
</feature>
<gene>
    <name evidence="3" type="ORF">Pan14r_05940</name>
</gene>
<dbReference type="AlphaFoldDB" id="A0A5C5XZD0"/>
<evidence type="ECO:0000313" key="3">
    <source>
        <dbReference type="EMBL" id="TWT68350.1"/>
    </source>
</evidence>
<evidence type="ECO:0000313" key="4">
    <source>
        <dbReference type="Proteomes" id="UP000317238"/>
    </source>
</evidence>